<gene>
    <name evidence="2" type="ORF">KUF71_022854</name>
</gene>
<organism evidence="2 3">
    <name type="scientific">Frankliniella fusca</name>
    <dbReference type="NCBI Taxonomy" id="407009"/>
    <lineage>
        <taxon>Eukaryota</taxon>
        <taxon>Metazoa</taxon>
        <taxon>Ecdysozoa</taxon>
        <taxon>Arthropoda</taxon>
        <taxon>Hexapoda</taxon>
        <taxon>Insecta</taxon>
        <taxon>Pterygota</taxon>
        <taxon>Neoptera</taxon>
        <taxon>Paraneoptera</taxon>
        <taxon>Thysanoptera</taxon>
        <taxon>Terebrantia</taxon>
        <taxon>Thripoidea</taxon>
        <taxon>Thripidae</taxon>
        <taxon>Frankliniella</taxon>
    </lineage>
</organism>
<feature type="compositionally biased region" description="Acidic residues" evidence="1">
    <location>
        <begin position="154"/>
        <end position="171"/>
    </location>
</feature>
<evidence type="ECO:0000313" key="3">
    <source>
        <dbReference type="Proteomes" id="UP001219518"/>
    </source>
</evidence>
<feature type="region of interest" description="Disordered" evidence="1">
    <location>
        <begin position="32"/>
        <end position="76"/>
    </location>
</feature>
<keyword evidence="3" id="KW-1185">Reference proteome</keyword>
<evidence type="ECO:0000256" key="1">
    <source>
        <dbReference type="SAM" id="MobiDB-lite"/>
    </source>
</evidence>
<sequence>MSKRVSTVSTSTEYRRRKKKLVLAYSGVKQGFQDELQGHSDKSDLESDNNTEPDSNFLQEQDGEDSYREGLTGNDEVECNIEEKKFQSQSPPTVNVLQGSDGEMNCHYLEDDMQSFEVHDDILSYVTSDEEESEDSDYHDCSDLEVLFLNENMDMQDGDDPPFPEDPESDLETSLSSDDGSSDPDEPSSPSSAASFSSSSSSSSSSDEDSDNEPFFNFNNKPALNRAAHFNRYRTPISGPTSP</sequence>
<dbReference type="Proteomes" id="UP001219518">
    <property type="component" value="Unassembled WGS sequence"/>
</dbReference>
<proteinExistence type="predicted"/>
<accession>A0AAE1LB08</accession>
<evidence type="ECO:0000313" key="2">
    <source>
        <dbReference type="EMBL" id="KAK3913386.1"/>
    </source>
</evidence>
<comment type="caution">
    <text evidence="2">The sequence shown here is derived from an EMBL/GenBank/DDBJ whole genome shotgun (WGS) entry which is preliminary data.</text>
</comment>
<dbReference type="EMBL" id="JAHWGI010000321">
    <property type="protein sequence ID" value="KAK3913386.1"/>
    <property type="molecule type" value="Genomic_DNA"/>
</dbReference>
<reference evidence="2" key="2">
    <citation type="journal article" date="2023" name="BMC Genomics">
        <title>Pest status, molecular evolution, and epigenetic factors derived from the genome assembly of Frankliniella fusca, a thysanopteran phytovirus vector.</title>
        <authorList>
            <person name="Catto M.A."/>
            <person name="Labadie P.E."/>
            <person name="Jacobson A.L."/>
            <person name="Kennedy G.G."/>
            <person name="Srinivasan R."/>
            <person name="Hunt B.G."/>
        </authorList>
    </citation>
    <scope>NUCLEOTIDE SEQUENCE</scope>
    <source>
        <strain evidence="2">PL_HMW_Pooled</strain>
    </source>
</reference>
<feature type="region of interest" description="Disordered" evidence="1">
    <location>
        <begin position="120"/>
        <end position="221"/>
    </location>
</feature>
<dbReference type="AlphaFoldDB" id="A0AAE1LB08"/>
<protein>
    <submittedName>
        <fullName evidence="2">Protein M35</fullName>
    </submittedName>
</protein>
<name>A0AAE1LB08_9NEOP</name>
<feature type="compositionally biased region" description="Low complexity" evidence="1">
    <location>
        <begin position="188"/>
        <end position="205"/>
    </location>
</feature>
<feature type="compositionally biased region" description="Basic and acidic residues" evidence="1">
    <location>
        <begin position="36"/>
        <end position="45"/>
    </location>
</feature>
<reference evidence="2" key="1">
    <citation type="submission" date="2021-07" db="EMBL/GenBank/DDBJ databases">
        <authorList>
            <person name="Catto M.A."/>
            <person name="Jacobson A."/>
            <person name="Kennedy G."/>
            <person name="Labadie P."/>
            <person name="Hunt B.G."/>
            <person name="Srinivasan R."/>
        </authorList>
    </citation>
    <scope>NUCLEOTIDE SEQUENCE</scope>
    <source>
        <strain evidence="2">PL_HMW_Pooled</strain>
        <tissue evidence="2">Head</tissue>
    </source>
</reference>